<keyword evidence="3" id="KW-1185">Reference proteome</keyword>
<dbReference type="PANTHER" id="PTHR11608">
    <property type="entry name" value="BIFUNCTIONAL PROTEIN PYRR"/>
    <property type="match status" value="1"/>
</dbReference>
<proteinExistence type="predicted"/>
<dbReference type="Proteomes" id="UP000321532">
    <property type="component" value="Unassembled WGS sequence"/>
</dbReference>
<dbReference type="EMBL" id="BJYS01000003">
    <property type="protein sequence ID" value="GEO03103.1"/>
    <property type="molecule type" value="Genomic_DNA"/>
</dbReference>
<evidence type="ECO:0000259" key="1">
    <source>
        <dbReference type="Pfam" id="PF00156"/>
    </source>
</evidence>
<sequence length="173" mass="19860">MEDITFDEKNRILDRNQIMQKIKRIAYELYENNFEEKDFLLAGIQENGYLLAQLLAKELHHISPVKIELASITLNKIHPLDHPVLVQPDNIPLEQRVVILVDDVLNTGKTLAYAMQAFLKTEVKKVETVTLINRHHTLYPINATYTGLSLSTTLQEHIRVVLADGERFGAYLI</sequence>
<dbReference type="PANTHER" id="PTHR11608:SF0">
    <property type="entry name" value="BIFUNCTIONAL PROTEIN PYRR"/>
    <property type="match status" value="1"/>
</dbReference>
<dbReference type="Gene3D" id="3.40.50.2020">
    <property type="match status" value="1"/>
</dbReference>
<dbReference type="InterPro" id="IPR029057">
    <property type="entry name" value="PRTase-like"/>
</dbReference>
<keyword evidence="2" id="KW-0328">Glycosyltransferase</keyword>
<dbReference type="RefSeq" id="WP_246150773.1">
    <property type="nucleotide sequence ID" value="NZ_BJYS01000003.1"/>
</dbReference>
<reference evidence="2 3" key="1">
    <citation type="submission" date="2019-07" db="EMBL/GenBank/DDBJ databases">
        <title>Whole genome shotgun sequence of Adhaeribacter aerolatus NBRC 106133.</title>
        <authorList>
            <person name="Hosoyama A."/>
            <person name="Uohara A."/>
            <person name="Ohji S."/>
            <person name="Ichikawa N."/>
        </authorList>
    </citation>
    <scope>NUCLEOTIDE SEQUENCE [LARGE SCALE GENOMIC DNA]</scope>
    <source>
        <strain evidence="2 3">NBRC 106133</strain>
    </source>
</reference>
<protein>
    <submittedName>
        <fullName evidence="2">Phosphoribosyltransferase</fullName>
    </submittedName>
</protein>
<organism evidence="2 3">
    <name type="scientific">Adhaeribacter aerolatus</name>
    <dbReference type="NCBI Taxonomy" id="670289"/>
    <lineage>
        <taxon>Bacteria</taxon>
        <taxon>Pseudomonadati</taxon>
        <taxon>Bacteroidota</taxon>
        <taxon>Cytophagia</taxon>
        <taxon>Cytophagales</taxon>
        <taxon>Hymenobacteraceae</taxon>
        <taxon>Adhaeribacter</taxon>
    </lineage>
</organism>
<name>A0A512ATV1_9BACT</name>
<dbReference type="AlphaFoldDB" id="A0A512ATV1"/>
<comment type="caution">
    <text evidence="2">The sequence shown here is derived from an EMBL/GenBank/DDBJ whole genome shotgun (WGS) entry which is preliminary data.</text>
</comment>
<evidence type="ECO:0000313" key="2">
    <source>
        <dbReference type="EMBL" id="GEO03103.1"/>
    </source>
</evidence>
<dbReference type="SUPFAM" id="SSF53271">
    <property type="entry name" value="PRTase-like"/>
    <property type="match status" value="1"/>
</dbReference>
<dbReference type="InterPro" id="IPR050137">
    <property type="entry name" value="PyrR_bifunctional"/>
</dbReference>
<feature type="domain" description="Phosphoribosyltransferase" evidence="1">
    <location>
        <begin position="11"/>
        <end position="148"/>
    </location>
</feature>
<dbReference type="CDD" id="cd06223">
    <property type="entry name" value="PRTases_typeI"/>
    <property type="match status" value="1"/>
</dbReference>
<dbReference type="GO" id="GO:0016757">
    <property type="term" value="F:glycosyltransferase activity"/>
    <property type="evidence" value="ECO:0007669"/>
    <property type="project" value="UniProtKB-KW"/>
</dbReference>
<keyword evidence="2" id="KW-0808">Transferase</keyword>
<evidence type="ECO:0000313" key="3">
    <source>
        <dbReference type="Proteomes" id="UP000321532"/>
    </source>
</evidence>
<dbReference type="InterPro" id="IPR000836">
    <property type="entry name" value="PRTase_dom"/>
</dbReference>
<gene>
    <name evidence="2" type="primary">pyrR2</name>
    <name evidence="2" type="ORF">AAE02nite_07670</name>
</gene>
<dbReference type="Pfam" id="PF00156">
    <property type="entry name" value="Pribosyltran"/>
    <property type="match status" value="1"/>
</dbReference>
<accession>A0A512ATV1</accession>